<dbReference type="Pfam" id="PF17912">
    <property type="entry name" value="OB_MalK"/>
    <property type="match status" value="1"/>
</dbReference>
<keyword evidence="1" id="KW-0813">Transport</keyword>
<gene>
    <name evidence="8" type="primary">ugpC</name>
    <name evidence="8" type="ORF">PO878_11900</name>
</gene>
<keyword evidence="9" id="KW-1185">Reference proteome</keyword>
<dbReference type="InterPro" id="IPR003593">
    <property type="entry name" value="AAA+_ATPase"/>
</dbReference>
<evidence type="ECO:0000256" key="1">
    <source>
        <dbReference type="ARBA" id="ARBA00022448"/>
    </source>
</evidence>
<dbReference type="InterPro" id="IPR008995">
    <property type="entry name" value="Mo/tungstate-bd_C_term_dom"/>
</dbReference>
<evidence type="ECO:0000256" key="3">
    <source>
        <dbReference type="ARBA" id="ARBA00022741"/>
    </source>
</evidence>
<dbReference type="Gene3D" id="2.40.50.100">
    <property type="match status" value="1"/>
</dbReference>
<dbReference type="GO" id="GO:0055052">
    <property type="term" value="C:ATP-binding cassette (ABC) transporter complex, substrate-binding subunit-containing"/>
    <property type="evidence" value="ECO:0007669"/>
    <property type="project" value="TreeGrafter"/>
</dbReference>
<dbReference type="InterPro" id="IPR003439">
    <property type="entry name" value="ABC_transporter-like_ATP-bd"/>
</dbReference>
<dbReference type="InterPro" id="IPR027417">
    <property type="entry name" value="P-loop_NTPase"/>
</dbReference>
<evidence type="ECO:0000256" key="2">
    <source>
        <dbReference type="ARBA" id="ARBA00022475"/>
    </source>
</evidence>
<accession>A0AAE9Y3B8</accession>
<dbReference type="GO" id="GO:0016887">
    <property type="term" value="F:ATP hydrolysis activity"/>
    <property type="evidence" value="ECO:0007669"/>
    <property type="project" value="InterPro"/>
</dbReference>
<dbReference type="InterPro" id="IPR012340">
    <property type="entry name" value="NA-bd_OB-fold"/>
</dbReference>
<dbReference type="SUPFAM" id="SSF52540">
    <property type="entry name" value="P-loop containing nucleoside triphosphate hydrolases"/>
    <property type="match status" value="1"/>
</dbReference>
<keyword evidence="6" id="KW-0472">Membrane</keyword>
<dbReference type="GO" id="GO:0005524">
    <property type="term" value="F:ATP binding"/>
    <property type="evidence" value="ECO:0007669"/>
    <property type="project" value="UniProtKB-KW"/>
</dbReference>
<organism evidence="8 9">
    <name type="scientific">Iamia majanohamensis</name>
    <dbReference type="NCBI Taxonomy" id="467976"/>
    <lineage>
        <taxon>Bacteria</taxon>
        <taxon>Bacillati</taxon>
        <taxon>Actinomycetota</taxon>
        <taxon>Acidimicrobiia</taxon>
        <taxon>Acidimicrobiales</taxon>
        <taxon>Iamiaceae</taxon>
        <taxon>Iamia</taxon>
    </lineage>
</organism>
<reference evidence="8" key="1">
    <citation type="submission" date="2023-01" db="EMBL/GenBank/DDBJ databases">
        <title>The diversity of Class Acidimicrobiia in South China Sea sediment environments and the proposal of Iamia marina sp. nov., a novel species of the genus Iamia.</title>
        <authorList>
            <person name="He Y."/>
            <person name="Tian X."/>
        </authorList>
    </citation>
    <scope>NUCLEOTIDE SEQUENCE</scope>
    <source>
        <strain evidence="8">DSM 19957</strain>
    </source>
</reference>
<dbReference type="SMART" id="SM00382">
    <property type="entry name" value="AAA"/>
    <property type="match status" value="1"/>
</dbReference>
<name>A0AAE9Y3B8_9ACTN</name>
<keyword evidence="4 8" id="KW-0067">ATP-binding</keyword>
<dbReference type="PANTHER" id="PTHR43875">
    <property type="entry name" value="MALTODEXTRIN IMPORT ATP-BINDING PROTEIN MSMX"/>
    <property type="match status" value="1"/>
</dbReference>
<feature type="domain" description="ABC transporter" evidence="7">
    <location>
        <begin position="4"/>
        <end position="235"/>
    </location>
</feature>
<dbReference type="FunFam" id="3.40.50.300:FF:000042">
    <property type="entry name" value="Maltose/maltodextrin ABC transporter, ATP-binding protein"/>
    <property type="match status" value="1"/>
</dbReference>
<proteinExistence type="predicted"/>
<dbReference type="InterPro" id="IPR040582">
    <property type="entry name" value="OB_MalK-like"/>
</dbReference>
<keyword evidence="5" id="KW-1278">Translocase</keyword>
<dbReference type="CDD" id="cd03301">
    <property type="entry name" value="ABC_MalK_N"/>
    <property type="match status" value="1"/>
</dbReference>
<protein>
    <submittedName>
        <fullName evidence="8">Sn-glycerol-3-phosphate ABC transporter ATP-binding protein UgpC</fullName>
    </submittedName>
</protein>
<evidence type="ECO:0000256" key="5">
    <source>
        <dbReference type="ARBA" id="ARBA00022967"/>
    </source>
</evidence>
<dbReference type="InterPro" id="IPR017871">
    <property type="entry name" value="ABC_transporter-like_CS"/>
</dbReference>
<dbReference type="Pfam" id="PF00005">
    <property type="entry name" value="ABC_tran"/>
    <property type="match status" value="1"/>
</dbReference>
<dbReference type="RefSeq" id="WP_272734727.1">
    <property type="nucleotide sequence ID" value="NZ_CP116942.1"/>
</dbReference>
<dbReference type="InterPro" id="IPR047641">
    <property type="entry name" value="ABC_transpr_MalK/UgpC-like"/>
</dbReference>
<dbReference type="PANTHER" id="PTHR43875:SF15">
    <property type="entry name" value="TREHALOSE IMPORT ATP-BINDING PROTEIN SUGC"/>
    <property type="match status" value="1"/>
</dbReference>
<evidence type="ECO:0000256" key="6">
    <source>
        <dbReference type="ARBA" id="ARBA00023136"/>
    </source>
</evidence>
<dbReference type="PROSITE" id="PS00211">
    <property type="entry name" value="ABC_TRANSPORTER_1"/>
    <property type="match status" value="1"/>
</dbReference>
<sequence length="392" mass="42913">MAEIVLDAVTKSFGDGYEAVKHADFTIGDGEFFILVGPSGCGKSTLLNMIVGLEDISSGELRVDGERVNDVDPKDRNMAMVFQSYAIYPHMTVRENMEFPLKLRKTPKDEMARKVEEAAGLLELTEHLDRKPANLSGGQRQRVAMGRAIVRDPAAFLMDEPLSNLDAKLRVQMRTTISRLQQRLGTTTVYVTHDQVEAMTLGDRVAVLRRGEVQQVASPRQLYQNPANLFVAGFIGSPAMNLMPAELDGRTLRLPMVDLELPDQVMARLDDGAPSKVIAGLRPEAFEDAALVSDAEAPGATFTATVDVIEWLGSEMFAHFEVEGSGAAELQELAEDLETVNIGVGEEQAQLVARVDVMSSAKEQSEQEMWVDARAVHLFDPDSGRALLQPGD</sequence>
<dbReference type="GO" id="GO:0140359">
    <property type="term" value="F:ABC-type transporter activity"/>
    <property type="evidence" value="ECO:0007669"/>
    <property type="project" value="InterPro"/>
</dbReference>
<dbReference type="Gene3D" id="3.40.50.300">
    <property type="entry name" value="P-loop containing nucleotide triphosphate hydrolases"/>
    <property type="match status" value="1"/>
</dbReference>
<dbReference type="PROSITE" id="PS50893">
    <property type="entry name" value="ABC_TRANSPORTER_2"/>
    <property type="match status" value="1"/>
</dbReference>
<evidence type="ECO:0000259" key="7">
    <source>
        <dbReference type="PROSITE" id="PS50893"/>
    </source>
</evidence>
<dbReference type="Gene3D" id="2.40.50.140">
    <property type="entry name" value="Nucleic acid-binding proteins"/>
    <property type="match status" value="1"/>
</dbReference>
<dbReference type="NCBIfam" id="NF008653">
    <property type="entry name" value="PRK11650.1"/>
    <property type="match status" value="1"/>
</dbReference>
<keyword evidence="3" id="KW-0547">Nucleotide-binding</keyword>
<dbReference type="InterPro" id="IPR015855">
    <property type="entry name" value="ABC_transpr_MalK-like"/>
</dbReference>
<evidence type="ECO:0000256" key="4">
    <source>
        <dbReference type="ARBA" id="ARBA00022840"/>
    </source>
</evidence>
<dbReference type="AlphaFoldDB" id="A0AAE9Y3B8"/>
<evidence type="ECO:0000313" key="9">
    <source>
        <dbReference type="Proteomes" id="UP001216390"/>
    </source>
</evidence>
<dbReference type="EMBL" id="CP116942">
    <property type="protein sequence ID" value="WCO65202.1"/>
    <property type="molecule type" value="Genomic_DNA"/>
</dbReference>
<dbReference type="Proteomes" id="UP001216390">
    <property type="component" value="Chromosome"/>
</dbReference>
<dbReference type="KEGG" id="ima:PO878_11900"/>
<evidence type="ECO:0000313" key="8">
    <source>
        <dbReference type="EMBL" id="WCO65202.1"/>
    </source>
</evidence>
<dbReference type="GO" id="GO:0008643">
    <property type="term" value="P:carbohydrate transport"/>
    <property type="evidence" value="ECO:0007669"/>
    <property type="project" value="InterPro"/>
</dbReference>
<keyword evidence="2" id="KW-1003">Cell membrane</keyword>
<dbReference type="SUPFAM" id="SSF50331">
    <property type="entry name" value="MOP-like"/>
    <property type="match status" value="1"/>
</dbReference>